<dbReference type="GO" id="GO:0003796">
    <property type="term" value="F:lysozyme activity"/>
    <property type="evidence" value="ECO:0007669"/>
    <property type="project" value="InterPro"/>
</dbReference>
<protein>
    <submittedName>
        <fullName evidence="4">Uncharacterized protein</fullName>
    </submittedName>
</protein>
<evidence type="ECO:0000256" key="3">
    <source>
        <dbReference type="SAM" id="SignalP"/>
    </source>
</evidence>
<evidence type="ECO:0000256" key="2">
    <source>
        <dbReference type="ARBA" id="ARBA00022729"/>
    </source>
</evidence>
<evidence type="ECO:0000313" key="4">
    <source>
        <dbReference type="EMBL" id="CDW82646.1"/>
    </source>
</evidence>
<comment type="similarity">
    <text evidence="1">Belongs to the glycosyl hydrolase 25 family.</text>
</comment>
<dbReference type="SUPFAM" id="SSF51445">
    <property type="entry name" value="(Trans)glycosidases"/>
    <property type="match status" value="1"/>
</dbReference>
<keyword evidence="5" id="KW-1185">Reference proteome</keyword>
<organism evidence="4 5">
    <name type="scientific">Stylonychia lemnae</name>
    <name type="common">Ciliate</name>
    <dbReference type="NCBI Taxonomy" id="5949"/>
    <lineage>
        <taxon>Eukaryota</taxon>
        <taxon>Sar</taxon>
        <taxon>Alveolata</taxon>
        <taxon>Ciliophora</taxon>
        <taxon>Intramacronucleata</taxon>
        <taxon>Spirotrichea</taxon>
        <taxon>Stichotrichia</taxon>
        <taxon>Sporadotrichida</taxon>
        <taxon>Oxytrichidae</taxon>
        <taxon>Stylonychinae</taxon>
        <taxon>Stylonychia</taxon>
    </lineage>
</organism>
<dbReference type="InterPro" id="IPR051595">
    <property type="entry name" value="GH25_Enzymes"/>
</dbReference>
<dbReference type="Proteomes" id="UP000039865">
    <property type="component" value="Unassembled WGS sequence"/>
</dbReference>
<dbReference type="PROSITE" id="PS51904">
    <property type="entry name" value="GLYCOSYL_HYDROL_F25_2"/>
    <property type="match status" value="1"/>
</dbReference>
<keyword evidence="2 3" id="KW-0732">Signal</keyword>
<dbReference type="OMA" id="YTNWYDW"/>
<feature type="signal peptide" evidence="3">
    <location>
        <begin position="1"/>
        <end position="18"/>
    </location>
</feature>
<dbReference type="GO" id="GO:0007165">
    <property type="term" value="P:signal transduction"/>
    <property type="evidence" value="ECO:0007669"/>
    <property type="project" value="TreeGrafter"/>
</dbReference>
<dbReference type="AlphaFoldDB" id="A0A078AL94"/>
<sequence length="264" mass="30600">MKSLLFTIIALFFGLSAANKIKGFDMSDPCTTFDCFKNNGYTFTIPRAYQSKEGNWWPVINNLKNAQAAGMEFVDVYFFPCREWDVKSQVNTMIQYLAQGRSTVNDPKPNIQPFTANHDFLEWRKSNVQNKQDNYGMVWIDVELDEWHQGCDWKKFSPEENCQYIREAIQAVKDSGRTPGLYTSPWEWQQVMGTQTYCQDVSYLPLWYSNYDGEDDYSDWSQIGGWSQPAIKQYNQNQAGICGLNIDPNVIVRNSQHQTSEFLA</sequence>
<dbReference type="InterPro" id="IPR002053">
    <property type="entry name" value="Glyco_hydro_25"/>
</dbReference>
<dbReference type="Gene3D" id="3.20.20.80">
    <property type="entry name" value="Glycosidases"/>
    <property type="match status" value="1"/>
</dbReference>
<dbReference type="EMBL" id="CCKQ01011103">
    <property type="protein sequence ID" value="CDW82646.1"/>
    <property type="molecule type" value="Genomic_DNA"/>
</dbReference>
<feature type="chain" id="PRO_5001729578" evidence="3">
    <location>
        <begin position="19"/>
        <end position="264"/>
    </location>
</feature>
<accession>A0A078AL94</accession>
<dbReference type="InParanoid" id="A0A078AL94"/>
<dbReference type="InterPro" id="IPR017853">
    <property type="entry name" value="GH"/>
</dbReference>
<proteinExistence type="inferred from homology"/>
<evidence type="ECO:0000256" key="1">
    <source>
        <dbReference type="ARBA" id="ARBA00010646"/>
    </source>
</evidence>
<evidence type="ECO:0000313" key="5">
    <source>
        <dbReference type="Proteomes" id="UP000039865"/>
    </source>
</evidence>
<dbReference type="PANTHER" id="PTHR23208:SF36">
    <property type="entry name" value="LYSOZYME-RELATED"/>
    <property type="match status" value="1"/>
</dbReference>
<dbReference type="GO" id="GO:0009253">
    <property type="term" value="P:peptidoglycan catabolic process"/>
    <property type="evidence" value="ECO:0007669"/>
    <property type="project" value="InterPro"/>
</dbReference>
<dbReference type="GO" id="GO:0016998">
    <property type="term" value="P:cell wall macromolecule catabolic process"/>
    <property type="evidence" value="ECO:0007669"/>
    <property type="project" value="InterPro"/>
</dbReference>
<reference evidence="4 5" key="1">
    <citation type="submission" date="2014-06" db="EMBL/GenBank/DDBJ databases">
        <authorList>
            <person name="Swart Estienne"/>
        </authorList>
    </citation>
    <scope>NUCLEOTIDE SEQUENCE [LARGE SCALE GENOMIC DNA]</scope>
    <source>
        <strain evidence="4 5">130c</strain>
    </source>
</reference>
<name>A0A078AL94_STYLE</name>
<dbReference type="OrthoDB" id="2251794at2759"/>
<gene>
    <name evidence="4" type="primary">Contig2844.g121</name>
    <name evidence="4" type="ORF">STYLEM_11679</name>
</gene>
<dbReference type="PANTHER" id="PTHR23208">
    <property type="entry name" value="LYSOZYME PROTEIN"/>
    <property type="match status" value="1"/>
</dbReference>